<proteinExistence type="predicted"/>
<reference evidence="2" key="1">
    <citation type="journal article" date="2011" name="Nat. Commun.">
        <title>Effector diversification within compartments of the Leptosphaeria maculans genome affected by Repeat-Induced Point mutations.</title>
        <authorList>
            <person name="Rouxel T."/>
            <person name="Grandaubert J."/>
            <person name="Hane J.K."/>
            <person name="Hoede C."/>
            <person name="van de Wouw A.P."/>
            <person name="Couloux A."/>
            <person name="Dominguez V."/>
            <person name="Anthouard V."/>
            <person name="Bally P."/>
            <person name="Bourras S."/>
            <person name="Cozijnsen A.J."/>
            <person name="Ciuffetti L.M."/>
            <person name="Degrave A."/>
            <person name="Dilmaghani A."/>
            <person name="Duret L."/>
            <person name="Fudal I."/>
            <person name="Goodwin S.B."/>
            <person name="Gout L."/>
            <person name="Glaser N."/>
            <person name="Linglin J."/>
            <person name="Kema G.H.J."/>
            <person name="Lapalu N."/>
            <person name="Lawrence C.B."/>
            <person name="May K."/>
            <person name="Meyer M."/>
            <person name="Ollivier B."/>
            <person name="Poulain J."/>
            <person name="Schoch C.L."/>
            <person name="Simon A."/>
            <person name="Spatafora J.W."/>
            <person name="Stachowiak A."/>
            <person name="Turgeon B.G."/>
            <person name="Tyler B.M."/>
            <person name="Vincent D."/>
            <person name="Weissenbach J."/>
            <person name="Amselem J."/>
            <person name="Quesneville H."/>
            <person name="Oliver R.P."/>
            <person name="Wincker P."/>
            <person name="Balesdent M.-H."/>
            <person name="Howlett B.J."/>
        </authorList>
    </citation>
    <scope>NUCLEOTIDE SEQUENCE [LARGE SCALE GENOMIC DNA]</scope>
    <source>
        <strain evidence="2">JN3 / isolate v23.1.3 / race Av1-4-5-6-7-8</strain>
    </source>
</reference>
<dbReference type="Proteomes" id="UP000002668">
    <property type="component" value="Genome"/>
</dbReference>
<dbReference type="HOGENOM" id="CLU_2004334_0_0_1"/>
<accession>E4ZHP0</accession>
<evidence type="ECO:0000313" key="1">
    <source>
        <dbReference type="EMBL" id="CBX90873.1"/>
    </source>
</evidence>
<protein>
    <submittedName>
        <fullName evidence="1">Predicted protein</fullName>
    </submittedName>
</protein>
<keyword evidence="2" id="KW-1185">Reference proteome</keyword>
<dbReference type="VEuPathDB" id="FungiDB:LEMA_P059070.1"/>
<evidence type="ECO:0000313" key="2">
    <source>
        <dbReference type="Proteomes" id="UP000002668"/>
    </source>
</evidence>
<organism evidence="2">
    <name type="scientific">Leptosphaeria maculans (strain JN3 / isolate v23.1.3 / race Av1-4-5-6-7-8)</name>
    <name type="common">Blackleg fungus</name>
    <name type="synonym">Phoma lingam</name>
    <dbReference type="NCBI Taxonomy" id="985895"/>
    <lineage>
        <taxon>Eukaryota</taxon>
        <taxon>Fungi</taxon>
        <taxon>Dikarya</taxon>
        <taxon>Ascomycota</taxon>
        <taxon>Pezizomycotina</taxon>
        <taxon>Dothideomycetes</taxon>
        <taxon>Pleosporomycetidae</taxon>
        <taxon>Pleosporales</taxon>
        <taxon>Pleosporineae</taxon>
        <taxon>Leptosphaeriaceae</taxon>
        <taxon>Plenodomus</taxon>
        <taxon>Plenodomus lingam/Leptosphaeria maculans species complex</taxon>
    </lineage>
</organism>
<dbReference type="EMBL" id="FP929065">
    <property type="protein sequence ID" value="CBX90873.1"/>
    <property type="molecule type" value="Genomic_DNA"/>
</dbReference>
<sequence length="124" mass="13696">MAHSIGLDPQWIRRFKIVQWGPNQWVEKVQNVFHHFLDSHQVSQSIQNSASLLITIILKLSLSLLTATLGLVSAAAVAQDVASVAAERCQDDCAAQAPDGIGTVVAYCRWQMGIRPWDRPKCNS</sequence>
<gene>
    <name evidence="1" type="ORF">LEMA_P059070.1</name>
</gene>
<dbReference type="AlphaFoldDB" id="E4ZHP0"/>
<name>E4ZHP0_LEPMJ</name>
<dbReference type="InParanoid" id="E4ZHP0"/>